<organism evidence="3">
    <name type="scientific">Oppiella nova</name>
    <dbReference type="NCBI Taxonomy" id="334625"/>
    <lineage>
        <taxon>Eukaryota</taxon>
        <taxon>Metazoa</taxon>
        <taxon>Ecdysozoa</taxon>
        <taxon>Arthropoda</taxon>
        <taxon>Chelicerata</taxon>
        <taxon>Arachnida</taxon>
        <taxon>Acari</taxon>
        <taxon>Acariformes</taxon>
        <taxon>Sarcoptiformes</taxon>
        <taxon>Oribatida</taxon>
        <taxon>Brachypylina</taxon>
        <taxon>Oppioidea</taxon>
        <taxon>Oppiidae</taxon>
        <taxon>Oppiella</taxon>
    </lineage>
</organism>
<sequence>MVDCKNTELIYRRDDKNDQILAFEIRGLHVERVDPNQYVPNARVLMETLVSDMKGAPYKDFQDLVGFTIFCFPNMKHQDDLMALLMWTVFTFHLDDFLESQTTKLQYWVRIWEQKITAGHSFGTDFLDLCFNDLRARMNKVLSEKLILMHNSWYMKYLNFHLDTDKVKNGEHVFTFNEYDALRFVDIGFIIMQVFLYGPSKFDPDDYPEIVTDDAWTEFNVWATRHYYYVNDLYSSKKETLQHQGKCTLIYVIICDDKCDAQTAADKLVAMIAESWTMVNKYGDNLRVHNIPLLHQYITDIICLLKGNVYWSSITPRYIKLSMYDNYQLQA</sequence>
<dbReference type="AlphaFoldDB" id="A0A7R9LP53"/>
<dbReference type="Proteomes" id="UP000728032">
    <property type="component" value="Unassembled WGS sequence"/>
</dbReference>
<dbReference type="Pfam" id="PF19086">
    <property type="entry name" value="Terpene_syn_C_2"/>
    <property type="match status" value="1"/>
</dbReference>
<dbReference type="GO" id="GO:0046872">
    <property type="term" value="F:metal ion binding"/>
    <property type="evidence" value="ECO:0007669"/>
    <property type="project" value="UniProtKB-KW"/>
</dbReference>
<accession>A0A7R9LP53</accession>
<keyword evidence="2" id="KW-0479">Metal-binding</keyword>
<dbReference type="OrthoDB" id="8300255at2759"/>
<gene>
    <name evidence="3" type="ORF">ONB1V03_LOCUS5134</name>
</gene>
<keyword evidence="4" id="KW-1185">Reference proteome</keyword>
<dbReference type="InterPro" id="IPR008949">
    <property type="entry name" value="Isoprenoid_synthase_dom_sf"/>
</dbReference>
<evidence type="ECO:0000256" key="1">
    <source>
        <dbReference type="ARBA" id="ARBA00006333"/>
    </source>
</evidence>
<proteinExistence type="inferred from homology"/>
<dbReference type="PANTHER" id="PTHR35201:SF4">
    <property type="entry name" value="BETA-PINACENE SYNTHASE-RELATED"/>
    <property type="match status" value="1"/>
</dbReference>
<evidence type="ECO:0000256" key="2">
    <source>
        <dbReference type="RuleBase" id="RU366034"/>
    </source>
</evidence>
<reference evidence="3" key="1">
    <citation type="submission" date="2020-11" db="EMBL/GenBank/DDBJ databases">
        <authorList>
            <person name="Tran Van P."/>
        </authorList>
    </citation>
    <scope>NUCLEOTIDE SEQUENCE</scope>
</reference>
<comment type="cofactor">
    <cofactor evidence="2">
        <name>Mg(2+)</name>
        <dbReference type="ChEBI" id="CHEBI:18420"/>
    </cofactor>
</comment>
<dbReference type="PANTHER" id="PTHR35201">
    <property type="entry name" value="TERPENE SYNTHASE"/>
    <property type="match status" value="1"/>
</dbReference>
<dbReference type="GO" id="GO:0008299">
    <property type="term" value="P:isoprenoid biosynthetic process"/>
    <property type="evidence" value="ECO:0007669"/>
    <property type="project" value="UniProtKB-ARBA"/>
</dbReference>
<evidence type="ECO:0000313" key="3">
    <source>
        <dbReference type="EMBL" id="CAD7645292.1"/>
    </source>
</evidence>
<dbReference type="Gene3D" id="1.10.600.10">
    <property type="entry name" value="Farnesyl Diphosphate Synthase"/>
    <property type="match status" value="1"/>
</dbReference>
<dbReference type="SUPFAM" id="SSF48576">
    <property type="entry name" value="Terpenoid synthases"/>
    <property type="match status" value="1"/>
</dbReference>
<comment type="similarity">
    <text evidence="1 2">Belongs to the terpene synthase family.</text>
</comment>
<name>A0A7R9LP53_9ACAR</name>
<keyword evidence="2" id="KW-0460">Magnesium</keyword>
<dbReference type="EMBL" id="OC916799">
    <property type="protein sequence ID" value="CAD7645292.1"/>
    <property type="molecule type" value="Genomic_DNA"/>
</dbReference>
<dbReference type="EC" id="4.2.3.-" evidence="2"/>
<protein>
    <recommendedName>
        <fullName evidence="2">Terpene synthase</fullName>
        <ecNumber evidence="2">4.2.3.-</ecNumber>
    </recommendedName>
</protein>
<evidence type="ECO:0000313" key="4">
    <source>
        <dbReference type="Proteomes" id="UP000728032"/>
    </source>
</evidence>
<dbReference type="GO" id="GO:0010333">
    <property type="term" value="F:terpene synthase activity"/>
    <property type="evidence" value="ECO:0007669"/>
    <property type="project" value="InterPro"/>
</dbReference>
<dbReference type="InterPro" id="IPR034686">
    <property type="entry name" value="Terpene_cyclase-like_2"/>
</dbReference>
<dbReference type="EMBL" id="CAJPVJ010001974">
    <property type="protein sequence ID" value="CAG2165595.1"/>
    <property type="molecule type" value="Genomic_DNA"/>
</dbReference>
<keyword evidence="2" id="KW-0456">Lyase</keyword>